<evidence type="ECO:0000313" key="4">
    <source>
        <dbReference type="Proteomes" id="UP001566132"/>
    </source>
</evidence>
<sequence length="723" mass="82754">MLDTMKQVNSTQKRIVRECIHYFAFVTTRLFWLFILFAMWDFSNTVFVEITAGAFWKKLPDTITYEATIPLSYETEWVETTFPTSEEKDVQCYDTADEGICATHYQFKALTKAFAEETRLLDNTYRMYNMRETNGSRRKRALDFIGEGFSWCCGLATDQKLKLVEEDEASVRRRLDTITETISSSLQSMTQDTAQFRRYEEQVRSTFQETERRLKFMESHLRQIQQKAAKADQQFQGLGHTLIHNDFSAFKHNIVIARLLRKQTILSACQDHKLPSSIVDPSVLKADLAKLTTTLYSSQQELAISVTDIFRYYKLPLAECSFTTSKLFILLKVPIRRTQKQWELFELVTVPFAWYNQTCSIPHRPLYLAANKLTTFSAPETRQISGTGLHQCKPYHDKLCHLSRFPPEALEGPECAKILFTGGTITEISQHCPINCNPSTHMVISEVLEDTYVVTHPAGPLAIKCGTNRTVLPSTYHHQGDLKIRLQCSCHLESGDEVLIPSRFPCLSSDYRSGYTHIIPGIWSNFRALVLTIHGHREPPVFANMAECLNTNWSMEIPHLNITYQEETLKELQEGLARTHVTLKEDENTRMLIIFLTCWSVIASLVIVFMFARQNQLFVLLAATRPTRAENSDTGMNWDHIHMGILWLCTVALSAILIYYCVNGIGKRIVQWYENRKSRRAQPSNGNTENIPLDPPVSHHDNLGFVIGSTPICTNCSTNASDK</sequence>
<comment type="caution">
    <text evidence="3">The sequence shown here is derived from an EMBL/GenBank/DDBJ whole genome shotgun (WGS) entry which is preliminary data.</text>
</comment>
<keyword evidence="2" id="KW-0812">Transmembrane</keyword>
<protein>
    <submittedName>
        <fullName evidence="3">Uncharacterized protein</fullName>
    </submittedName>
</protein>
<feature type="coiled-coil region" evidence="1">
    <location>
        <begin position="207"/>
        <end position="234"/>
    </location>
</feature>
<reference evidence="3 4" key="1">
    <citation type="submission" date="2024-05" db="EMBL/GenBank/DDBJ databases">
        <title>Genetic variation in Jamaican populations of the coffee berry borer (Hypothenemus hampei).</title>
        <authorList>
            <person name="Errbii M."/>
            <person name="Myrie A."/>
        </authorList>
    </citation>
    <scope>NUCLEOTIDE SEQUENCE [LARGE SCALE GENOMIC DNA]</scope>
    <source>
        <strain evidence="3">JA-Hopewell-2020-01-JO</strain>
        <tissue evidence="3">Whole body</tissue>
    </source>
</reference>
<keyword evidence="4" id="KW-1185">Reference proteome</keyword>
<proteinExistence type="predicted"/>
<keyword evidence="2" id="KW-0472">Membrane</keyword>
<evidence type="ECO:0000256" key="1">
    <source>
        <dbReference type="SAM" id="Coils"/>
    </source>
</evidence>
<keyword evidence="2" id="KW-1133">Transmembrane helix</keyword>
<feature type="transmembrane region" description="Helical" evidence="2">
    <location>
        <begin position="641"/>
        <end position="662"/>
    </location>
</feature>
<accession>A0ABD1FAS4</accession>
<organism evidence="3 4">
    <name type="scientific">Hypothenemus hampei</name>
    <name type="common">Coffee berry borer</name>
    <dbReference type="NCBI Taxonomy" id="57062"/>
    <lineage>
        <taxon>Eukaryota</taxon>
        <taxon>Metazoa</taxon>
        <taxon>Ecdysozoa</taxon>
        <taxon>Arthropoda</taxon>
        <taxon>Hexapoda</taxon>
        <taxon>Insecta</taxon>
        <taxon>Pterygota</taxon>
        <taxon>Neoptera</taxon>
        <taxon>Endopterygota</taxon>
        <taxon>Coleoptera</taxon>
        <taxon>Polyphaga</taxon>
        <taxon>Cucujiformia</taxon>
        <taxon>Curculionidae</taxon>
        <taxon>Scolytinae</taxon>
        <taxon>Hypothenemus</taxon>
    </lineage>
</organism>
<dbReference type="Proteomes" id="UP001566132">
    <property type="component" value="Unassembled WGS sequence"/>
</dbReference>
<evidence type="ECO:0000256" key="2">
    <source>
        <dbReference type="SAM" id="Phobius"/>
    </source>
</evidence>
<dbReference type="AlphaFoldDB" id="A0ABD1FAS4"/>
<evidence type="ECO:0000313" key="3">
    <source>
        <dbReference type="EMBL" id="KAL1516375.1"/>
    </source>
</evidence>
<dbReference type="InterPro" id="IPR022048">
    <property type="entry name" value="Envelope_fusion-like"/>
</dbReference>
<dbReference type="Pfam" id="PF12259">
    <property type="entry name" value="Baculo_F"/>
    <property type="match status" value="1"/>
</dbReference>
<dbReference type="EMBL" id="JBDJPC010000001">
    <property type="protein sequence ID" value="KAL1516375.1"/>
    <property type="molecule type" value="Genomic_DNA"/>
</dbReference>
<feature type="transmembrane region" description="Helical" evidence="2">
    <location>
        <begin position="592"/>
        <end position="612"/>
    </location>
</feature>
<name>A0ABD1FAS4_HYPHA</name>
<feature type="transmembrane region" description="Helical" evidence="2">
    <location>
        <begin position="20"/>
        <end position="40"/>
    </location>
</feature>
<keyword evidence="1" id="KW-0175">Coiled coil</keyword>
<gene>
    <name evidence="3" type="ORF">ABEB36_000294</name>
</gene>